<proteinExistence type="predicted"/>
<organism evidence="1">
    <name type="scientific">Arundo donax</name>
    <name type="common">Giant reed</name>
    <name type="synonym">Donax arundinaceus</name>
    <dbReference type="NCBI Taxonomy" id="35708"/>
    <lineage>
        <taxon>Eukaryota</taxon>
        <taxon>Viridiplantae</taxon>
        <taxon>Streptophyta</taxon>
        <taxon>Embryophyta</taxon>
        <taxon>Tracheophyta</taxon>
        <taxon>Spermatophyta</taxon>
        <taxon>Magnoliopsida</taxon>
        <taxon>Liliopsida</taxon>
        <taxon>Poales</taxon>
        <taxon>Poaceae</taxon>
        <taxon>PACMAD clade</taxon>
        <taxon>Arundinoideae</taxon>
        <taxon>Arundineae</taxon>
        <taxon>Arundo</taxon>
    </lineage>
</organism>
<name>A0A0A8Z6I1_ARUDO</name>
<reference evidence="1" key="2">
    <citation type="journal article" date="2015" name="Data Brief">
        <title>Shoot transcriptome of the giant reed, Arundo donax.</title>
        <authorList>
            <person name="Barrero R.A."/>
            <person name="Guerrero F.D."/>
            <person name="Moolhuijzen P."/>
            <person name="Goolsby J.A."/>
            <person name="Tidwell J."/>
            <person name="Bellgard S.E."/>
            <person name="Bellgard M.I."/>
        </authorList>
    </citation>
    <scope>NUCLEOTIDE SEQUENCE</scope>
    <source>
        <tissue evidence="1">Shoot tissue taken approximately 20 cm above the soil surface</tissue>
    </source>
</reference>
<dbReference type="EMBL" id="GBRH01267443">
    <property type="protein sequence ID" value="JAD30452.1"/>
    <property type="molecule type" value="Transcribed_RNA"/>
</dbReference>
<protein>
    <submittedName>
        <fullName evidence="1">Uncharacterized protein</fullName>
    </submittedName>
</protein>
<reference evidence="1" key="1">
    <citation type="submission" date="2014-09" db="EMBL/GenBank/DDBJ databases">
        <authorList>
            <person name="Magalhaes I.L.F."/>
            <person name="Oliveira U."/>
            <person name="Santos F.R."/>
            <person name="Vidigal T.H.D.A."/>
            <person name="Brescovit A.D."/>
            <person name="Santos A.J."/>
        </authorList>
    </citation>
    <scope>NUCLEOTIDE SEQUENCE</scope>
    <source>
        <tissue evidence="1">Shoot tissue taken approximately 20 cm above the soil surface</tissue>
    </source>
</reference>
<accession>A0A0A8Z6I1</accession>
<evidence type="ECO:0000313" key="1">
    <source>
        <dbReference type="EMBL" id="JAD30452.1"/>
    </source>
</evidence>
<sequence>MAVAGDKTSNLAGDIISKTLMVLPKLTYNIIVALIHEMEIDTMFVTKTIGKICAYELFLMGDKVEGSSSKNNLALNVNTKERERRRRRRRRLFNYPQVKVMMKMIKKRVMKKMPS</sequence>
<dbReference type="AlphaFoldDB" id="A0A0A8Z6I1"/>